<keyword evidence="2 5" id="KW-0349">Heme</keyword>
<dbReference type="GO" id="GO:0020037">
    <property type="term" value="F:heme binding"/>
    <property type="evidence" value="ECO:0007669"/>
    <property type="project" value="InterPro"/>
</dbReference>
<dbReference type="Pfam" id="PF01152">
    <property type="entry name" value="Bac_globin"/>
    <property type="match status" value="1"/>
</dbReference>
<organism evidence="6 7">
    <name type="scientific">Urechidicola croceus</name>
    <dbReference type="NCBI Taxonomy" id="1850246"/>
    <lineage>
        <taxon>Bacteria</taxon>
        <taxon>Pseudomonadati</taxon>
        <taxon>Bacteroidota</taxon>
        <taxon>Flavobacteriia</taxon>
        <taxon>Flavobacteriales</taxon>
        <taxon>Flavobacteriaceae</taxon>
        <taxon>Urechidicola</taxon>
    </lineage>
</organism>
<dbReference type="AlphaFoldDB" id="A0A1D8P7Z9"/>
<protein>
    <submittedName>
        <fullName evidence="6">Sec-independent protein translocase TatC</fullName>
    </submittedName>
</protein>
<dbReference type="CDD" id="cd08916">
    <property type="entry name" value="TrHb3_P"/>
    <property type="match status" value="1"/>
</dbReference>
<dbReference type="SUPFAM" id="SSF46458">
    <property type="entry name" value="Globin-like"/>
    <property type="match status" value="1"/>
</dbReference>
<evidence type="ECO:0000256" key="4">
    <source>
        <dbReference type="ARBA" id="ARBA00023004"/>
    </source>
</evidence>
<name>A0A1D8P7Z9_9FLAO</name>
<dbReference type="InterPro" id="IPR001486">
    <property type="entry name" value="Hemoglobin_trunc"/>
</dbReference>
<feature type="binding site" description="distal binding residue" evidence="5">
    <location>
        <position position="114"/>
    </location>
    <ligand>
        <name>heme</name>
        <dbReference type="ChEBI" id="CHEBI:30413"/>
    </ligand>
    <ligandPart>
        <name>Fe</name>
        <dbReference type="ChEBI" id="CHEBI:18248"/>
    </ligandPart>
</feature>
<evidence type="ECO:0000256" key="2">
    <source>
        <dbReference type="ARBA" id="ARBA00022617"/>
    </source>
</evidence>
<evidence type="ECO:0000313" key="6">
    <source>
        <dbReference type="EMBL" id="AOW20661.1"/>
    </source>
</evidence>
<dbReference type="EMBL" id="CP017478">
    <property type="protein sequence ID" value="AOW20661.1"/>
    <property type="molecule type" value="Genomic_DNA"/>
</dbReference>
<dbReference type="GO" id="GO:0019825">
    <property type="term" value="F:oxygen binding"/>
    <property type="evidence" value="ECO:0007669"/>
    <property type="project" value="InterPro"/>
</dbReference>
<dbReference type="Proteomes" id="UP000176050">
    <property type="component" value="Chromosome"/>
</dbReference>
<dbReference type="KEGG" id="lul:LPB138_08225"/>
<keyword evidence="1" id="KW-0813">Transport</keyword>
<dbReference type="Gene3D" id="1.10.490.10">
    <property type="entry name" value="Globins"/>
    <property type="match status" value="1"/>
</dbReference>
<keyword evidence="7" id="KW-1185">Reference proteome</keyword>
<dbReference type="GO" id="GO:0046872">
    <property type="term" value="F:metal ion binding"/>
    <property type="evidence" value="ECO:0007669"/>
    <property type="project" value="UniProtKB-KW"/>
</dbReference>
<accession>A0A1D8P7Z9</accession>
<dbReference type="STRING" id="1850246.LPB138_08225"/>
<evidence type="ECO:0000256" key="1">
    <source>
        <dbReference type="ARBA" id="ARBA00022448"/>
    </source>
</evidence>
<dbReference type="RefSeq" id="WP_070236824.1">
    <property type="nucleotide sequence ID" value="NZ_CP017478.1"/>
</dbReference>
<evidence type="ECO:0000256" key="5">
    <source>
        <dbReference type="PIRSR" id="PIRSR601486-1"/>
    </source>
</evidence>
<evidence type="ECO:0000313" key="7">
    <source>
        <dbReference type="Proteomes" id="UP000176050"/>
    </source>
</evidence>
<reference evidence="6 7" key="1">
    <citation type="submission" date="2016-10" db="EMBL/GenBank/DDBJ databases">
        <title>Lutibacter sp. LPB0138, isolated from marine gastropod.</title>
        <authorList>
            <person name="Kim E."/>
            <person name="Yi H."/>
        </authorList>
    </citation>
    <scope>NUCLEOTIDE SEQUENCE [LARGE SCALE GENOMIC DNA]</scope>
    <source>
        <strain evidence="6 7">LPB0138</strain>
    </source>
</reference>
<evidence type="ECO:0000256" key="3">
    <source>
        <dbReference type="ARBA" id="ARBA00022723"/>
    </source>
</evidence>
<gene>
    <name evidence="6" type="ORF">LPB138_08225</name>
</gene>
<dbReference type="InterPro" id="IPR009050">
    <property type="entry name" value="Globin-like_sf"/>
</dbReference>
<proteinExistence type="predicted"/>
<keyword evidence="3" id="KW-0479">Metal-binding</keyword>
<keyword evidence="4" id="KW-0408">Iron</keyword>
<dbReference type="InterPro" id="IPR012292">
    <property type="entry name" value="Globin/Proto"/>
</dbReference>
<dbReference type="OrthoDB" id="25954at2"/>
<sequence length="128" mass="15158">MSITKNDISTREDIKLMVDSFYNKVNEDEILSPIFNDFSKVNWETHLPRMYDFWGSILLAEGNYKGSPFLKHIPLPVDKTHFDRWIQLFNKNMDELFEGEMANATKLRAKSIAHIFQTKLEFINKNRE</sequence>